<sequence length="172" mass="19633">MMQNINSPSLLLDLNHWHNCMRNKAEKKWGKMRTNRELNKIETSKKRISVDYPLYQIGSPPLPSITRFIKSVHLRLSSGGSIIIISHDGNKRGQRNPQEFDSNTAMYEYQERLTDQGSRPLATATSLREGQNGGGRSDVLCPRPSCASSLRSVQVIPTRERSRILIDHRRHV</sequence>
<proteinExistence type="predicted"/>
<protein>
    <submittedName>
        <fullName evidence="1">Uncharacterized protein</fullName>
    </submittedName>
</protein>
<evidence type="ECO:0000313" key="1">
    <source>
        <dbReference type="EMBL" id="RRT44903.1"/>
    </source>
</evidence>
<name>A0A426XZG6_ENSVE</name>
<accession>A0A426XZG6</accession>
<dbReference type="Proteomes" id="UP000287651">
    <property type="component" value="Unassembled WGS sequence"/>
</dbReference>
<organism evidence="1 2">
    <name type="scientific">Ensete ventricosum</name>
    <name type="common">Abyssinian banana</name>
    <name type="synonym">Musa ensete</name>
    <dbReference type="NCBI Taxonomy" id="4639"/>
    <lineage>
        <taxon>Eukaryota</taxon>
        <taxon>Viridiplantae</taxon>
        <taxon>Streptophyta</taxon>
        <taxon>Embryophyta</taxon>
        <taxon>Tracheophyta</taxon>
        <taxon>Spermatophyta</taxon>
        <taxon>Magnoliopsida</taxon>
        <taxon>Liliopsida</taxon>
        <taxon>Zingiberales</taxon>
        <taxon>Musaceae</taxon>
        <taxon>Ensete</taxon>
    </lineage>
</organism>
<gene>
    <name evidence="1" type="ORF">B296_00048971</name>
</gene>
<dbReference type="AlphaFoldDB" id="A0A426XZG6"/>
<evidence type="ECO:0000313" key="2">
    <source>
        <dbReference type="Proteomes" id="UP000287651"/>
    </source>
</evidence>
<dbReference type="EMBL" id="AMZH03016167">
    <property type="protein sequence ID" value="RRT44903.1"/>
    <property type="molecule type" value="Genomic_DNA"/>
</dbReference>
<reference evidence="1 2" key="1">
    <citation type="journal article" date="2014" name="Agronomy (Basel)">
        <title>A Draft Genome Sequence for Ensete ventricosum, the Drought-Tolerant Tree Against Hunger.</title>
        <authorList>
            <person name="Harrison J."/>
            <person name="Moore K.A."/>
            <person name="Paszkiewicz K."/>
            <person name="Jones T."/>
            <person name="Grant M."/>
            <person name="Ambacheew D."/>
            <person name="Muzemil S."/>
            <person name="Studholme D.J."/>
        </authorList>
    </citation>
    <scope>NUCLEOTIDE SEQUENCE [LARGE SCALE GENOMIC DNA]</scope>
</reference>
<comment type="caution">
    <text evidence="1">The sequence shown here is derived from an EMBL/GenBank/DDBJ whole genome shotgun (WGS) entry which is preliminary data.</text>
</comment>